<dbReference type="Pfam" id="PF00067">
    <property type="entry name" value="p450"/>
    <property type="match status" value="1"/>
</dbReference>
<dbReference type="Proteomes" id="UP000076532">
    <property type="component" value="Unassembled WGS sequence"/>
</dbReference>
<feature type="binding site" description="axial binding residue" evidence="9">
    <location>
        <position position="469"/>
    </location>
    <ligand>
        <name>heme</name>
        <dbReference type="ChEBI" id="CHEBI:30413"/>
    </ligand>
    <ligandPart>
        <name>Fe</name>
        <dbReference type="ChEBI" id="CHEBI:18248"/>
    </ligandPart>
</feature>
<proteinExistence type="inferred from homology"/>
<dbReference type="Gene3D" id="1.10.630.10">
    <property type="entry name" value="Cytochrome P450"/>
    <property type="match status" value="1"/>
</dbReference>
<evidence type="ECO:0000256" key="1">
    <source>
        <dbReference type="ARBA" id="ARBA00001971"/>
    </source>
</evidence>
<evidence type="ECO:0000256" key="2">
    <source>
        <dbReference type="ARBA" id="ARBA00005179"/>
    </source>
</evidence>
<dbReference type="GO" id="GO:0005506">
    <property type="term" value="F:iron ion binding"/>
    <property type="evidence" value="ECO:0007669"/>
    <property type="project" value="InterPro"/>
</dbReference>
<evidence type="ECO:0000256" key="9">
    <source>
        <dbReference type="PIRSR" id="PIRSR602401-1"/>
    </source>
</evidence>
<dbReference type="AlphaFoldDB" id="A0A167VID8"/>
<gene>
    <name evidence="12" type="ORF">FIBSPDRAFT_365738</name>
</gene>
<feature type="transmembrane region" description="Helical" evidence="11">
    <location>
        <begin position="12"/>
        <end position="29"/>
    </location>
</feature>
<evidence type="ECO:0000256" key="4">
    <source>
        <dbReference type="ARBA" id="ARBA00022617"/>
    </source>
</evidence>
<keyword evidence="11" id="KW-0472">Membrane</keyword>
<evidence type="ECO:0000313" key="13">
    <source>
        <dbReference type="Proteomes" id="UP000076532"/>
    </source>
</evidence>
<protein>
    <submittedName>
        <fullName evidence="12">Cytochrome P450</fullName>
    </submittedName>
</protein>
<sequence length="539" mass="60276">MSLASCTTNATQASVLLLCATGLTLIALWSRRPKSFLPLPPGPRPIYALGNLRDFTSKELWVRSRQWAKDYGSIVYLHILGQGIVFLNTPEAVSELLDKRGDIYSDRPQFAMACELCAGKDMVAFIRYGDQSKRQRKYMQKALGASSIREYQPLITTETASFLNRLLHNPTDYVNVLRRSALAIRLITSQLRLISHGRYAGGLTLFVIYGHEVKSSNDAFLAMADNCVRLFSNRIANPGTLWAVDIIPALRFLPSWLPGMSFKRQAKVWKATMQEFVDAPFEFAQDLVGKGIAMPSFCRTLLADGREGLTEQEVFDIKWTANSMYAGSIDTTRALVENFIHAMVTHPDVRARAQAEIDAVVGADRLPSFADRASLPYIECVMSECLRWAAPVPLGLPHRLMADDVYNGMFMPKGTLVVGNNWAIMRDSTMYPNPDVFYPERFMTEIPGSNGARRRDPRQYVFGFGRRRCPGAHLIESSAWLLMVSMLATLDVGKAVDANGSTIEPRVTFDDAVFRIPSSFEFSLKPRSARAAELIRQSN</sequence>
<dbReference type="PANTHER" id="PTHR46300">
    <property type="entry name" value="P450, PUTATIVE (EUROFUNG)-RELATED-RELATED"/>
    <property type="match status" value="1"/>
</dbReference>
<dbReference type="GO" id="GO:0016705">
    <property type="term" value="F:oxidoreductase activity, acting on paired donors, with incorporation or reduction of molecular oxygen"/>
    <property type="evidence" value="ECO:0007669"/>
    <property type="project" value="InterPro"/>
</dbReference>
<comment type="pathway">
    <text evidence="2">Secondary metabolite biosynthesis.</text>
</comment>
<keyword evidence="13" id="KW-1185">Reference proteome</keyword>
<keyword evidence="11" id="KW-0812">Transmembrane</keyword>
<keyword evidence="4 9" id="KW-0349">Heme</keyword>
<evidence type="ECO:0000256" key="3">
    <source>
        <dbReference type="ARBA" id="ARBA00010617"/>
    </source>
</evidence>
<keyword evidence="7 9" id="KW-0408">Iron</keyword>
<comment type="similarity">
    <text evidence="3 10">Belongs to the cytochrome P450 family.</text>
</comment>
<evidence type="ECO:0000313" key="12">
    <source>
        <dbReference type="EMBL" id="KZP05046.1"/>
    </source>
</evidence>
<dbReference type="GO" id="GO:0020037">
    <property type="term" value="F:heme binding"/>
    <property type="evidence" value="ECO:0007669"/>
    <property type="project" value="InterPro"/>
</dbReference>
<keyword evidence="11" id="KW-1133">Transmembrane helix</keyword>
<dbReference type="PROSITE" id="PS00086">
    <property type="entry name" value="CYTOCHROME_P450"/>
    <property type="match status" value="1"/>
</dbReference>
<accession>A0A167VID8</accession>
<keyword evidence="6 10" id="KW-0560">Oxidoreductase</keyword>
<dbReference type="InterPro" id="IPR036396">
    <property type="entry name" value="Cyt_P450_sf"/>
</dbReference>
<evidence type="ECO:0000256" key="10">
    <source>
        <dbReference type="RuleBase" id="RU000461"/>
    </source>
</evidence>
<comment type="cofactor">
    <cofactor evidence="1 9">
        <name>heme</name>
        <dbReference type="ChEBI" id="CHEBI:30413"/>
    </cofactor>
</comment>
<organism evidence="12 13">
    <name type="scientific">Athelia psychrophila</name>
    <dbReference type="NCBI Taxonomy" id="1759441"/>
    <lineage>
        <taxon>Eukaryota</taxon>
        <taxon>Fungi</taxon>
        <taxon>Dikarya</taxon>
        <taxon>Basidiomycota</taxon>
        <taxon>Agaricomycotina</taxon>
        <taxon>Agaricomycetes</taxon>
        <taxon>Agaricomycetidae</taxon>
        <taxon>Atheliales</taxon>
        <taxon>Atheliaceae</taxon>
        <taxon>Athelia</taxon>
    </lineage>
</organism>
<dbReference type="CDD" id="cd11065">
    <property type="entry name" value="CYP64-like"/>
    <property type="match status" value="1"/>
</dbReference>
<dbReference type="PANTHER" id="PTHR46300:SF7">
    <property type="entry name" value="P450, PUTATIVE (EUROFUNG)-RELATED"/>
    <property type="match status" value="1"/>
</dbReference>
<dbReference type="GO" id="GO:0004497">
    <property type="term" value="F:monooxygenase activity"/>
    <property type="evidence" value="ECO:0007669"/>
    <property type="project" value="UniProtKB-KW"/>
</dbReference>
<evidence type="ECO:0000256" key="11">
    <source>
        <dbReference type="SAM" id="Phobius"/>
    </source>
</evidence>
<dbReference type="InterPro" id="IPR050364">
    <property type="entry name" value="Cytochrome_P450_fung"/>
</dbReference>
<dbReference type="InterPro" id="IPR002401">
    <property type="entry name" value="Cyt_P450_E_grp-I"/>
</dbReference>
<evidence type="ECO:0000256" key="8">
    <source>
        <dbReference type="ARBA" id="ARBA00023033"/>
    </source>
</evidence>
<reference evidence="12 13" key="1">
    <citation type="journal article" date="2016" name="Mol. Biol. Evol.">
        <title>Comparative Genomics of Early-Diverging Mushroom-Forming Fungi Provides Insights into the Origins of Lignocellulose Decay Capabilities.</title>
        <authorList>
            <person name="Nagy L.G."/>
            <person name="Riley R."/>
            <person name="Tritt A."/>
            <person name="Adam C."/>
            <person name="Daum C."/>
            <person name="Floudas D."/>
            <person name="Sun H."/>
            <person name="Yadav J.S."/>
            <person name="Pangilinan J."/>
            <person name="Larsson K.H."/>
            <person name="Matsuura K."/>
            <person name="Barry K."/>
            <person name="Labutti K."/>
            <person name="Kuo R."/>
            <person name="Ohm R.A."/>
            <person name="Bhattacharya S.S."/>
            <person name="Shirouzu T."/>
            <person name="Yoshinaga Y."/>
            <person name="Martin F.M."/>
            <person name="Grigoriev I.V."/>
            <person name="Hibbett D.S."/>
        </authorList>
    </citation>
    <scope>NUCLEOTIDE SEQUENCE [LARGE SCALE GENOMIC DNA]</scope>
    <source>
        <strain evidence="12 13">CBS 109695</strain>
    </source>
</reference>
<keyword evidence="8 10" id="KW-0503">Monooxygenase</keyword>
<name>A0A167VID8_9AGAM</name>
<evidence type="ECO:0000256" key="7">
    <source>
        <dbReference type="ARBA" id="ARBA00023004"/>
    </source>
</evidence>
<keyword evidence="5 9" id="KW-0479">Metal-binding</keyword>
<dbReference type="EMBL" id="KV417866">
    <property type="protein sequence ID" value="KZP05046.1"/>
    <property type="molecule type" value="Genomic_DNA"/>
</dbReference>
<dbReference type="PRINTS" id="PR00463">
    <property type="entry name" value="EP450I"/>
</dbReference>
<dbReference type="OrthoDB" id="2789670at2759"/>
<evidence type="ECO:0000256" key="5">
    <source>
        <dbReference type="ARBA" id="ARBA00022723"/>
    </source>
</evidence>
<dbReference type="InterPro" id="IPR017972">
    <property type="entry name" value="Cyt_P450_CS"/>
</dbReference>
<dbReference type="InterPro" id="IPR001128">
    <property type="entry name" value="Cyt_P450"/>
</dbReference>
<dbReference type="STRING" id="436010.A0A167VID8"/>
<evidence type="ECO:0000256" key="6">
    <source>
        <dbReference type="ARBA" id="ARBA00023002"/>
    </source>
</evidence>
<dbReference type="SUPFAM" id="SSF48264">
    <property type="entry name" value="Cytochrome P450"/>
    <property type="match status" value="1"/>
</dbReference>